<keyword evidence="1" id="KW-0812">Transmembrane</keyword>
<accession>A0A382T3B7</accession>
<sequence>MSLFAAFKTEPVQPAMLGFSLFVPAFLEEMAGLLARVANLLLLVLHPLRVLRSLGILILLRLLIVSLIILPSRGPAWIRIHIPGLSS</sequence>
<evidence type="ECO:0000256" key="1">
    <source>
        <dbReference type="SAM" id="Phobius"/>
    </source>
</evidence>
<keyword evidence="1" id="KW-0472">Membrane</keyword>
<keyword evidence="1" id="KW-1133">Transmembrane helix</keyword>
<name>A0A382T3B7_9ZZZZ</name>
<dbReference type="AlphaFoldDB" id="A0A382T3B7"/>
<reference evidence="2" key="1">
    <citation type="submission" date="2018-05" db="EMBL/GenBank/DDBJ databases">
        <authorList>
            <person name="Lanie J.A."/>
            <person name="Ng W.-L."/>
            <person name="Kazmierczak K.M."/>
            <person name="Andrzejewski T.M."/>
            <person name="Davidsen T.M."/>
            <person name="Wayne K.J."/>
            <person name="Tettelin H."/>
            <person name="Glass J.I."/>
            <person name="Rusch D."/>
            <person name="Podicherti R."/>
            <person name="Tsui H.-C.T."/>
            <person name="Winkler M.E."/>
        </authorList>
    </citation>
    <scope>NUCLEOTIDE SEQUENCE</scope>
</reference>
<organism evidence="2">
    <name type="scientific">marine metagenome</name>
    <dbReference type="NCBI Taxonomy" id="408172"/>
    <lineage>
        <taxon>unclassified sequences</taxon>
        <taxon>metagenomes</taxon>
        <taxon>ecological metagenomes</taxon>
    </lineage>
</organism>
<evidence type="ECO:0000313" key="2">
    <source>
        <dbReference type="EMBL" id="SVD16245.1"/>
    </source>
</evidence>
<proteinExistence type="predicted"/>
<feature type="non-terminal residue" evidence="2">
    <location>
        <position position="87"/>
    </location>
</feature>
<protein>
    <submittedName>
        <fullName evidence="2">Uncharacterized protein</fullName>
    </submittedName>
</protein>
<feature type="transmembrane region" description="Helical" evidence="1">
    <location>
        <begin position="51"/>
        <end position="70"/>
    </location>
</feature>
<gene>
    <name evidence="2" type="ORF">METZ01_LOCUS369099</name>
</gene>
<dbReference type="EMBL" id="UINC01133360">
    <property type="protein sequence ID" value="SVD16245.1"/>
    <property type="molecule type" value="Genomic_DNA"/>
</dbReference>